<dbReference type="Proteomes" id="UP000516439">
    <property type="component" value="Chromosome"/>
</dbReference>
<protein>
    <submittedName>
        <fullName evidence="3">Gfo/Idh/MocA family oxidoreductase</fullName>
    </submittedName>
</protein>
<dbReference type="PANTHER" id="PTHR43708:SF1">
    <property type="entry name" value="GALACTOSE_LACTOSE METABOLISM REGULATORY PROTEIN GAL80"/>
    <property type="match status" value="1"/>
</dbReference>
<evidence type="ECO:0000259" key="2">
    <source>
        <dbReference type="Pfam" id="PF22685"/>
    </source>
</evidence>
<dbReference type="RefSeq" id="WP_190327605.1">
    <property type="nucleotide sequence ID" value="NZ_CP061171.1"/>
</dbReference>
<dbReference type="InterPro" id="IPR051317">
    <property type="entry name" value="Gfo/Idh/MocA_oxidoreduct"/>
</dbReference>
<dbReference type="EMBL" id="CP061171">
    <property type="protein sequence ID" value="QNR85068.1"/>
    <property type="molecule type" value="Genomic_DNA"/>
</dbReference>
<evidence type="ECO:0000313" key="3">
    <source>
        <dbReference type="EMBL" id="QNR85068.1"/>
    </source>
</evidence>
<feature type="domain" description="Gal80p-like C-terminal" evidence="2">
    <location>
        <begin position="136"/>
        <end position="276"/>
    </location>
</feature>
<accession>A0ABX6THS5</accession>
<evidence type="ECO:0000259" key="1">
    <source>
        <dbReference type="Pfam" id="PF01408"/>
    </source>
</evidence>
<dbReference type="InterPro" id="IPR036291">
    <property type="entry name" value="NAD(P)-bd_dom_sf"/>
</dbReference>
<evidence type="ECO:0000313" key="4">
    <source>
        <dbReference type="Proteomes" id="UP000516439"/>
    </source>
</evidence>
<dbReference type="Pfam" id="PF22685">
    <property type="entry name" value="Gal80p_C-like"/>
    <property type="match status" value="1"/>
</dbReference>
<dbReference type="PANTHER" id="PTHR43708">
    <property type="entry name" value="CONSERVED EXPRESSED OXIDOREDUCTASE (EUROFUNG)"/>
    <property type="match status" value="1"/>
</dbReference>
<dbReference type="Gene3D" id="3.40.50.720">
    <property type="entry name" value="NAD(P)-binding Rossmann-like Domain"/>
    <property type="match status" value="1"/>
</dbReference>
<gene>
    <name evidence="3" type="ORF">H9N25_00725</name>
</gene>
<reference evidence="3 4" key="1">
    <citation type="submission" date="2020-09" db="EMBL/GenBank/DDBJ databases">
        <title>Pedobacter sp. SW-16 isolated from soil near Yeocheon.</title>
        <authorList>
            <person name="Im H.S."/>
            <person name="Joung Y."/>
            <person name="Lee S.-S."/>
        </authorList>
    </citation>
    <scope>NUCLEOTIDE SEQUENCE [LARGE SCALE GENOMIC DNA]</scope>
    <source>
        <strain evidence="3 4">SW-16</strain>
    </source>
</reference>
<dbReference type="InterPro" id="IPR000683">
    <property type="entry name" value="Gfo/Idh/MocA-like_OxRdtase_N"/>
</dbReference>
<dbReference type="SUPFAM" id="SSF55347">
    <property type="entry name" value="Glyceraldehyde-3-phosphate dehydrogenase-like, C-terminal domain"/>
    <property type="match status" value="1"/>
</dbReference>
<dbReference type="Gene3D" id="3.30.360.10">
    <property type="entry name" value="Dihydrodipicolinate Reductase, domain 2"/>
    <property type="match status" value="1"/>
</dbReference>
<proteinExistence type="predicted"/>
<dbReference type="InterPro" id="IPR055080">
    <property type="entry name" value="Gal80p-like_C"/>
</dbReference>
<keyword evidence="4" id="KW-1185">Reference proteome</keyword>
<organism evidence="3 4">
    <name type="scientific">Pedobacter riviphilus</name>
    <dbReference type="NCBI Taxonomy" id="2766984"/>
    <lineage>
        <taxon>Bacteria</taxon>
        <taxon>Pseudomonadati</taxon>
        <taxon>Bacteroidota</taxon>
        <taxon>Sphingobacteriia</taxon>
        <taxon>Sphingobacteriales</taxon>
        <taxon>Sphingobacteriaceae</taxon>
        <taxon>Pedobacter</taxon>
    </lineage>
</organism>
<dbReference type="SUPFAM" id="SSF51735">
    <property type="entry name" value="NAD(P)-binding Rossmann-fold domains"/>
    <property type="match status" value="1"/>
</dbReference>
<dbReference type="Pfam" id="PF01408">
    <property type="entry name" value="GFO_IDH_MocA"/>
    <property type="match status" value="1"/>
</dbReference>
<sequence length="375" mass="40555">MNKQKIRIGFIGLNPDSHWAAAAHLPALRSLSDDFEIIGVANRSYESSKKTAQTLNLPLAFKDAQSLVSSSEIDLVVVTVKVPYHFDLVSAALNAGKHVFCEWPLGNGLVEGRKLAALARQKGVIAAIGTQMRYAPEVTYLKQLIADGYVGKVLSTTLIGAGGSWGNETTADLYYLHDQANGATMQAIPLAHTLVGLTEVLGSIEQLSARMLTQFDQVRLTDTGVLKLKNAQDQILIHGALKSGAALSVHYRGGITRGTNLLWEINGTAGDLQVTGENGHGQIVQLAIRGARGEEKEMKTLMPPASAYSGWPSFSGARNVGHLYALIAEDIRTGSRKAPDFEDGVALHELVDRIEKSSQERKEAWMRSDDKDVES</sequence>
<name>A0ABX6THS5_9SPHI</name>
<feature type="domain" description="Gfo/Idh/MocA-like oxidoreductase N-terminal" evidence="1">
    <location>
        <begin position="6"/>
        <end position="129"/>
    </location>
</feature>